<dbReference type="AlphaFoldDB" id="A0AAE3NYY2"/>
<protein>
    <submittedName>
        <fullName evidence="3">Zincin-like metallopeptidase domain-containing protein</fullName>
    </submittedName>
</protein>
<dbReference type="PIRSF" id="PIRSF037112">
    <property type="entry name" value="Antirestriction_ArdC"/>
    <property type="match status" value="1"/>
</dbReference>
<dbReference type="InterPro" id="IPR017113">
    <property type="entry name" value="Antirestriction_ArdC"/>
</dbReference>
<comment type="caution">
    <text evidence="3">The sequence shown here is derived from an EMBL/GenBank/DDBJ whole genome shotgun (WGS) entry which is preliminary data.</text>
</comment>
<proteinExistence type="predicted"/>
<organism evidence="3 4">
    <name type="scientific">Stygiobacter electus</name>
    <dbReference type="NCBI Taxonomy" id="3032292"/>
    <lineage>
        <taxon>Bacteria</taxon>
        <taxon>Pseudomonadati</taxon>
        <taxon>Ignavibacteriota</taxon>
        <taxon>Ignavibacteria</taxon>
        <taxon>Ignavibacteriales</taxon>
        <taxon>Melioribacteraceae</taxon>
        <taxon>Stygiobacter</taxon>
    </lineage>
</organism>
<evidence type="ECO:0000259" key="2">
    <source>
        <dbReference type="Pfam" id="PF18818"/>
    </source>
</evidence>
<accession>A0AAE3NYY2</accession>
<dbReference type="Pfam" id="PF18818">
    <property type="entry name" value="MPTase-PolyVal"/>
    <property type="match status" value="1"/>
</dbReference>
<feature type="domain" description="N-terminal" evidence="1">
    <location>
        <begin position="5"/>
        <end position="110"/>
    </location>
</feature>
<keyword evidence="4" id="KW-1185">Reference proteome</keyword>
<name>A0AAE3NYY2_9BACT</name>
<dbReference type="EMBL" id="JARGDL010000016">
    <property type="protein sequence ID" value="MDF1612621.1"/>
    <property type="molecule type" value="Genomic_DNA"/>
</dbReference>
<dbReference type="Pfam" id="PF08401">
    <property type="entry name" value="ArdcN"/>
    <property type="match status" value="1"/>
</dbReference>
<gene>
    <name evidence="3" type="ORF">P0M35_10695</name>
</gene>
<evidence type="ECO:0000313" key="3">
    <source>
        <dbReference type="EMBL" id="MDF1612621.1"/>
    </source>
</evidence>
<dbReference type="RefSeq" id="WP_321536392.1">
    <property type="nucleotide sequence ID" value="NZ_JARGDL010000016.1"/>
</dbReference>
<evidence type="ECO:0000259" key="1">
    <source>
        <dbReference type="Pfam" id="PF08401"/>
    </source>
</evidence>
<feature type="domain" description="Polyvalent protein metallopeptidase" evidence="2">
    <location>
        <begin position="131"/>
        <end position="247"/>
    </location>
</feature>
<evidence type="ECO:0000313" key="4">
    <source>
        <dbReference type="Proteomes" id="UP001221302"/>
    </source>
</evidence>
<dbReference type="Proteomes" id="UP001221302">
    <property type="component" value="Unassembled WGS sequence"/>
</dbReference>
<dbReference type="InterPro" id="IPR041459">
    <property type="entry name" value="MPTase-PolyVal"/>
</dbReference>
<sequence>MNYQNIIAEITKKITKELEKGIVPWKKSWKEGIPANLITKKYYTGINFLTLITNEYPSQYYLTYLQCKEKNGRIKNGEKGHIIVYYSIKEITNQDNEMIEIPVIRYSYVFNISQTNLYEDKTEKLKLIECENIIKQIKEIRITNNTISCYYNKRDDYISIPTIEKFESKEEYYSTLFHEIIHWTGHKERLNRKGEYAYEELIAEIGSAYLCGITGISNQTIDNQTSYINSWLKMINDNPKILIKASAEAQKAINYIINQNKE</sequence>
<dbReference type="InterPro" id="IPR013610">
    <property type="entry name" value="ArdC_N"/>
</dbReference>
<dbReference type="GO" id="GO:0003697">
    <property type="term" value="F:single-stranded DNA binding"/>
    <property type="evidence" value="ECO:0007669"/>
    <property type="project" value="InterPro"/>
</dbReference>
<reference evidence="3" key="1">
    <citation type="submission" date="2023-03" db="EMBL/GenBank/DDBJ databases">
        <title>Stygiobacter electus gen. nov., sp. nov., facultatively anaerobic thermotolerant bacterium of the class Ignavibacteria from a well of Yessentuki mineral water deposit.</title>
        <authorList>
            <person name="Podosokorskaya O.A."/>
            <person name="Elcheninov A.G."/>
            <person name="Petrova N.F."/>
            <person name="Zavarzina D.G."/>
            <person name="Kublanov I.V."/>
            <person name="Merkel A.Y."/>
        </authorList>
    </citation>
    <scope>NUCLEOTIDE SEQUENCE</scope>
    <source>
        <strain evidence="3">09-Me</strain>
    </source>
</reference>